<dbReference type="PANTHER" id="PTHR30055">
    <property type="entry name" value="HTH-TYPE TRANSCRIPTIONAL REGULATOR RUTR"/>
    <property type="match status" value="1"/>
</dbReference>
<dbReference type="Proteomes" id="UP001442841">
    <property type="component" value="Chromosome"/>
</dbReference>
<dbReference type="InterPro" id="IPR009057">
    <property type="entry name" value="Homeodomain-like_sf"/>
</dbReference>
<sequence length="196" mass="20681">MARSSREVAERTGRRILEASTEAFASRGYARVKLEEVAAAAGVTRGAVYHRYASKEALFAGVLAKVMSAVAVEVEGIADGVPDDDPFVGLEAGCLAFVRAATSPGVRRILLVDGPAVVGWEAWRELDADHSRRTLEAGLEPIRSEGLLRGDPSAAAILLSGALNEAALWVAAAEDPEVAMQSVAETFPLLLNALRV</sequence>
<proteinExistence type="predicted"/>
<evidence type="ECO:0000256" key="3">
    <source>
        <dbReference type="ARBA" id="ARBA00023163"/>
    </source>
</evidence>
<evidence type="ECO:0000256" key="4">
    <source>
        <dbReference type="PROSITE-ProRule" id="PRU00335"/>
    </source>
</evidence>
<accession>A0ABZ3FKN6</accession>
<feature type="domain" description="HTH tetR-type" evidence="5">
    <location>
        <begin position="10"/>
        <end position="70"/>
    </location>
</feature>
<dbReference type="RefSeq" id="WP_425307642.1">
    <property type="nucleotide sequence ID" value="NZ_CP154795.1"/>
</dbReference>
<dbReference type="InterPro" id="IPR049484">
    <property type="entry name" value="Rv0078-like_C"/>
</dbReference>
<name>A0ABZ3FKN6_9ACTN</name>
<keyword evidence="3" id="KW-0804">Transcription</keyword>
<dbReference type="SUPFAM" id="SSF46689">
    <property type="entry name" value="Homeodomain-like"/>
    <property type="match status" value="1"/>
</dbReference>
<evidence type="ECO:0000256" key="2">
    <source>
        <dbReference type="ARBA" id="ARBA00023125"/>
    </source>
</evidence>
<keyword evidence="7" id="KW-1185">Reference proteome</keyword>
<reference evidence="6 7" key="1">
    <citation type="submission" date="2024-04" db="EMBL/GenBank/DDBJ databases">
        <title>Isolation of an actinomycete strain from pig manure.</title>
        <authorList>
            <person name="Gong T."/>
            <person name="Yu Z."/>
            <person name="An M."/>
            <person name="Wei C."/>
            <person name="Yang W."/>
            <person name="Liu L."/>
        </authorList>
    </citation>
    <scope>NUCLEOTIDE SEQUENCE [LARGE SCALE GENOMIC DNA]</scope>
    <source>
        <strain evidence="6 7">ZF39</strain>
    </source>
</reference>
<dbReference type="EMBL" id="CP154795">
    <property type="protein sequence ID" value="XAN06210.1"/>
    <property type="molecule type" value="Genomic_DNA"/>
</dbReference>
<gene>
    <name evidence="6" type="ORF">AADG42_02430</name>
</gene>
<dbReference type="PRINTS" id="PR00455">
    <property type="entry name" value="HTHTETR"/>
</dbReference>
<evidence type="ECO:0000259" key="5">
    <source>
        <dbReference type="PROSITE" id="PS50977"/>
    </source>
</evidence>
<dbReference type="Pfam" id="PF00440">
    <property type="entry name" value="TetR_N"/>
    <property type="match status" value="1"/>
</dbReference>
<feature type="DNA-binding region" description="H-T-H motif" evidence="4">
    <location>
        <begin position="33"/>
        <end position="52"/>
    </location>
</feature>
<evidence type="ECO:0000256" key="1">
    <source>
        <dbReference type="ARBA" id="ARBA00023015"/>
    </source>
</evidence>
<evidence type="ECO:0000313" key="6">
    <source>
        <dbReference type="EMBL" id="XAN06210.1"/>
    </source>
</evidence>
<dbReference type="PROSITE" id="PS50977">
    <property type="entry name" value="HTH_TETR_2"/>
    <property type="match status" value="1"/>
</dbReference>
<dbReference type="PANTHER" id="PTHR30055:SF234">
    <property type="entry name" value="HTH-TYPE TRANSCRIPTIONAL REGULATOR BETI"/>
    <property type="match status" value="1"/>
</dbReference>
<keyword evidence="1" id="KW-0805">Transcription regulation</keyword>
<evidence type="ECO:0000313" key="7">
    <source>
        <dbReference type="Proteomes" id="UP001442841"/>
    </source>
</evidence>
<dbReference type="InterPro" id="IPR050109">
    <property type="entry name" value="HTH-type_TetR-like_transc_reg"/>
</dbReference>
<dbReference type="InterPro" id="IPR001647">
    <property type="entry name" value="HTH_TetR"/>
</dbReference>
<dbReference type="Pfam" id="PF21351">
    <property type="entry name" value="TetR_C_41"/>
    <property type="match status" value="1"/>
</dbReference>
<keyword evidence="2 4" id="KW-0238">DNA-binding</keyword>
<dbReference type="Gene3D" id="1.10.357.10">
    <property type="entry name" value="Tetracycline Repressor, domain 2"/>
    <property type="match status" value="1"/>
</dbReference>
<protein>
    <submittedName>
        <fullName evidence="6">TetR family transcriptional regulator</fullName>
    </submittedName>
</protein>
<organism evidence="6 7">
    <name type="scientific">Ammonicoccus fulvus</name>
    <dbReference type="NCBI Taxonomy" id="3138240"/>
    <lineage>
        <taxon>Bacteria</taxon>
        <taxon>Bacillati</taxon>
        <taxon>Actinomycetota</taxon>
        <taxon>Actinomycetes</taxon>
        <taxon>Propionibacteriales</taxon>
        <taxon>Propionibacteriaceae</taxon>
        <taxon>Ammonicoccus</taxon>
    </lineage>
</organism>